<dbReference type="PANTHER" id="PTHR12506:SF50">
    <property type="entry name" value="ZINC FINGER CCCH DOMAIN-CONTAINING PROTEIN 26"/>
    <property type="match status" value="1"/>
</dbReference>
<accession>A0AAU9M8U4</accession>
<keyword evidence="9" id="KW-1185">Reference proteome</keyword>
<dbReference type="PANTHER" id="PTHR12506">
    <property type="entry name" value="PROTEIN PHOSPHATASE RELATED"/>
    <property type="match status" value="1"/>
</dbReference>
<feature type="domain" description="C3H1-type" evidence="7">
    <location>
        <begin position="31"/>
        <end position="59"/>
    </location>
</feature>
<evidence type="ECO:0000313" key="9">
    <source>
        <dbReference type="Proteomes" id="UP001157418"/>
    </source>
</evidence>
<dbReference type="GO" id="GO:0008270">
    <property type="term" value="F:zinc ion binding"/>
    <property type="evidence" value="ECO:0007669"/>
    <property type="project" value="UniProtKB-KW"/>
</dbReference>
<feature type="compositionally biased region" description="Low complexity" evidence="6">
    <location>
        <begin position="234"/>
        <end position="243"/>
    </location>
</feature>
<feature type="domain" description="C3H1-type" evidence="7">
    <location>
        <begin position="126"/>
        <end position="154"/>
    </location>
</feature>
<dbReference type="GO" id="GO:0003677">
    <property type="term" value="F:DNA binding"/>
    <property type="evidence" value="ECO:0007669"/>
    <property type="project" value="UniProtKB-KW"/>
</dbReference>
<comment type="caution">
    <text evidence="8">The sequence shown here is derived from an EMBL/GenBank/DDBJ whole genome shotgun (WGS) entry which is preliminary data.</text>
</comment>
<evidence type="ECO:0000256" key="4">
    <source>
        <dbReference type="ARBA" id="ARBA00023125"/>
    </source>
</evidence>
<dbReference type="InterPro" id="IPR036855">
    <property type="entry name" value="Znf_CCCH_sf"/>
</dbReference>
<keyword evidence="4" id="KW-0238">DNA-binding</keyword>
<keyword evidence="1 5" id="KW-0479">Metal-binding</keyword>
<dbReference type="SUPFAM" id="SSF90229">
    <property type="entry name" value="CCCH zinc finger"/>
    <property type="match status" value="1"/>
</dbReference>
<feature type="compositionally biased region" description="Polar residues" evidence="6">
    <location>
        <begin position="246"/>
        <end position="259"/>
    </location>
</feature>
<proteinExistence type="predicted"/>
<feature type="zinc finger region" description="C3H1-type" evidence="5">
    <location>
        <begin position="31"/>
        <end position="59"/>
    </location>
</feature>
<evidence type="ECO:0000256" key="1">
    <source>
        <dbReference type="ARBA" id="ARBA00022723"/>
    </source>
</evidence>
<evidence type="ECO:0000256" key="3">
    <source>
        <dbReference type="ARBA" id="ARBA00022833"/>
    </source>
</evidence>
<dbReference type="PROSITE" id="PS50103">
    <property type="entry name" value="ZF_C3H1"/>
    <property type="match status" value="2"/>
</dbReference>
<evidence type="ECO:0000256" key="2">
    <source>
        <dbReference type="ARBA" id="ARBA00022771"/>
    </source>
</evidence>
<dbReference type="EMBL" id="CAKMRJ010001472">
    <property type="protein sequence ID" value="CAH1424269.1"/>
    <property type="molecule type" value="Genomic_DNA"/>
</dbReference>
<dbReference type="AlphaFoldDB" id="A0AAU9M8U4"/>
<protein>
    <recommendedName>
        <fullName evidence="7">C3H1-type domain-containing protein</fullName>
    </recommendedName>
</protein>
<reference evidence="8 9" key="1">
    <citation type="submission" date="2022-01" db="EMBL/GenBank/DDBJ databases">
        <authorList>
            <person name="Xiong W."/>
            <person name="Schranz E."/>
        </authorList>
    </citation>
    <scope>NUCLEOTIDE SEQUENCE [LARGE SCALE GENOMIC DNA]</scope>
</reference>
<feature type="region of interest" description="Disordered" evidence="6">
    <location>
        <begin position="234"/>
        <end position="259"/>
    </location>
</feature>
<dbReference type="GO" id="GO:0003729">
    <property type="term" value="F:mRNA binding"/>
    <property type="evidence" value="ECO:0007669"/>
    <property type="project" value="UniProtKB-ARBA"/>
</dbReference>
<dbReference type="InterPro" id="IPR000571">
    <property type="entry name" value="Znf_CCCH"/>
</dbReference>
<keyword evidence="3 5" id="KW-0862">Zinc</keyword>
<dbReference type="Proteomes" id="UP001157418">
    <property type="component" value="Unassembled WGS sequence"/>
</dbReference>
<organism evidence="8 9">
    <name type="scientific">Lactuca virosa</name>
    <dbReference type="NCBI Taxonomy" id="75947"/>
    <lineage>
        <taxon>Eukaryota</taxon>
        <taxon>Viridiplantae</taxon>
        <taxon>Streptophyta</taxon>
        <taxon>Embryophyta</taxon>
        <taxon>Tracheophyta</taxon>
        <taxon>Spermatophyta</taxon>
        <taxon>Magnoliopsida</taxon>
        <taxon>eudicotyledons</taxon>
        <taxon>Gunneridae</taxon>
        <taxon>Pentapetalae</taxon>
        <taxon>asterids</taxon>
        <taxon>campanulids</taxon>
        <taxon>Asterales</taxon>
        <taxon>Asteraceae</taxon>
        <taxon>Cichorioideae</taxon>
        <taxon>Cichorieae</taxon>
        <taxon>Lactucinae</taxon>
        <taxon>Lactuca</taxon>
    </lineage>
</organism>
<evidence type="ECO:0000313" key="8">
    <source>
        <dbReference type="EMBL" id="CAH1424269.1"/>
    </source>
</evidence>
<dbReference type="Gene3D" id="4.10.1000.10">
    <property type="entry name" value="Zinc finger, CCCH-type"/>
    <property type="match status" value="1"/>
</dbReference>
<feature type="zinc finger region" description="C3H1-type" evidence="5">
    <location>
        <begin position="126"/>
        <end position="154"/>
    </location>
</feature>
<gene>
    <name evidence="8" type="ORF">LVIROSA_LOCUS11487</name>
</gene>
<name>A0AAU9M8U4_9ASTR</name>
<keyword evidence="2 5" id="KW-0863">Zinc-finger</keyword>
<dbReference type="SMART" id="SM00356">
    <property type="entry name" value="ZnF_C3H1"/>
    <property type="match status" value="3"/>
</dbReference>
<evidence type="ECO:0000259" key="7">
    <source>
        <dbReference type="PROSITE" id="PS50103"/>
    </source>
</evidence>
<dbReference type="Pfam" id="PF00642">
    <property type="entry name" value="zf-CCCH"/>
    <property type="match status" value="2"/>
</dbReference>
<sequence>MILKVVRRLRIQTDGKEDGTAMAGSMPYPDRPGEPDCIFCLRTGLCGYGNICRFNHPTHIGQANQLQLGGELPERVEEPDLFSKDGGVKHGWVTYEIGRKSLCTLHSNWIFIEQPYSSGSTNLPERPGEPECRYFMRTGNCRYGSDCKYHHPKEKIAQLAASSLGPLGLPLRHGQAVCSYYSLYGICKFGPTYKYDHPLMGYSYNYNMSLPNANANANASSLFPYGGVNSSTLHSSGSSPSKSSKNEGNYKSTTIVRMT</sequence>
<dbReference type="InterPro" id="IPR050974">
    <property type="entry name" value="Plant_ZF_CCCH"/>
</dbReference>
<evidence type="ECO:0000256" key="6">
    <source>
        <dbReference type="SAM" id="MobiDB-lite"/>
    </source>
</evidence>
<evidence type="ECO:0000256" key="5">
    <source>
        <dbReference type="PROSITE-ProRule" id="PRU00723"/>
    </source>
</evidence>